<comment type="catalytic activity">
    <reaction evidence="10">
        <text>ATP + H2O = ADP + phosphate + H(+)</text>
        <dbReference type="Rhea" id="RHEA:13065"/>
        <dbReference type="ChEBI" id="CHEBI:15377"/>
        <dbReference type="ChEBI" id="CHEBI:15378"/>
        <dbReference type="ChEBI" id="CHEBI:30616"/>
        <dbReference type="ChEBI" id="CHEBI:43474"/>
        <dbReference type="ChEBI" id="CHEBI:456216"/>
        <dbReference type="EC" id="5.6.2.4"/>
    </reaction>
</comment>
<dbReference type="GO" id="GO:0003677">
    <property type="term" value="F:DNA binding"/>
    <property type="evidence" value="ECO:0007669"/>
    <property type="project" value="UniProtKB-KW"/>
</dbReference>
<dbReference type="SUPFAM" id="SSF52540">
    <property type="entry name" value="P-loop containing nucleoside triphosphate hydrolases"/>
    <property type="match status" value="2"/>
</dbReference>
<feature type="domain" description="Helicase ATP-binding" evidence="12">
    <location>
        <begin position="741"/>
        <end position="924"/>
    </location>
</feature>
<gene>
    <name evidence="14" type="ORF">R1flu_006300</name>
</gene>
<evidence type="ECO:0000259" key="12">
    <source>
        <dbReference type="PROSITE" id="PS51192"/>
    </source>
</evidence>
<evidence type="ECO:0000256" key="7">
    <source>
        <dbReference type="ARBA" id="ARBA00023125"/>
    </source>
</evidence>
<dbReference type="PROSITE" id="PS51194">
    <property type="entry name" value="HELICASE_CTER"/>
    <property type="match status" value="1"/>
</dbReference>
<dbReference type="GO" id="GO:0006310">
    <property type="term" value="P:DNA recombination"/>
    <property type="evidence" value="ECO:0007669"/>
    <property type="project" value="UniProtKB-KW"/>
</dbReference>
<proteinExistence type="inferred from homology"/>
<keyword evidence="3" id="KW-0227">DNA damage</keyword>
<dbReference type="Gene3D" id="3.40.50.300">
    <property type="entry name" value="P-loop containing nucleotide triphosphate hydrolases"/>
    <property type="match status" value="2"/>
</dbReference>
<evidence type="ECO:0000256" key="6">
    <source>
        <dbReference type="ARBA" id="ARBA00022840"/>
    </source>
</evidence>
<dbReference type="SMART" id="SM00487">
    <property type="entry name" value="DEXDc"/>
    <property type="match status" value="1"/>
</dbReference>
<dbReference type="CDD" id="cd17992">
    <property type="entry name" value="DEXHc_RecG"/>
    <property type="match status" value="1"/>
</dbReference>
<evidence type="ECO:0000256" key="10">
    <source>
        <dbReference type="ARBA" id="ARBA00048988"/>
    </source>
</evidence>
<keyword evidence="4" id="KW-0378">Hydrolase</keyword>
<dbReference type="Pfam" id="PF00271">
    <property type="entry name" value="Helicase_C"/>
    <property type="match status" value="1"/>
</dbReference>
<dbReference type="InterPro" id="IPR045562">
    <property type="entry name" value="RecG_dom3_C"/>
</dbReference>
<dbReference type="EMBL" id="JBHFFA010000003">
    <property type="protein sequence ID" value="KAL2634821.1"/>
    <property type="molecule type" value="Genomic_DNA"/>
</dbReference>
<feature type="region of interest" description="Disordered" evidence="11">
    <location>
        <begin position="336"/>
        <end position="356"/>
    </location>
</feature>
<evidence type="ECO:0000256" key="8">
    <source>
        <dbReference type="ARBA" id="ARBA00023172"/>
    </source>
</evidence>
<evidence type="ECO:0008006" key="16">
    <source>
        <dbReference type="Google" id="ProtNLM"/>
    </source>
</evidence>
<reference evidence="14 15" key="1">
    <citation type="submission" date="2024-09" db="EMBL/GenBank/DDBJ databases">
        <title>Chromosome-scale assembly of Riccia fluitans.</title>
        <authorList>
            <person name="Paukszto L."/>
            <person name="Sawicki J."/>
            <person name="Karawczyk K."/>
            <person name="Piernik-Szablinska J."/>
            <person name="Szczecinska M."/>
            <person name="Mazdziarz M."/>
        </authorList>
    </citation>
    <scope>NUCLEOTIDE SEQUENCE [LARGE SCALE GENOMIC DNA]</scope>
    <source>
        <strain evidence="14">Rf_01</strain>
        <tissue evidence="14">Aerial parts of the thallus</tissue>
    </source>
</reference>
<sequence>MAKILSSPASHVCQARCCQHGVLEAFRFPQRFSYVFRTEHRFHCGANTIRQRQLNLMPSSLWSWRSCVPIVARRTLNKIDHLPDISTRRDTWSKIHSESGLQGRGDILSLAASGLVVRRPQVSLADTHPKNIAERKGLVSRDSLGTTEPLTVESSKIPTGSNDRLFKAILYEAERGFVNVTGKSQRFGDFLFEQVTVLADLGQVSFSSESRDTFRQLSQDSRIYDQMEEDDRISLLNRVARSLGFDNLQDLLDHGSTSTEASQDLKHRTQEKIKVTAPYIATSVQRGEKQASEEASSSILPTPLSPVHPGIMFGSSQPVELSAVGGQSLYSASPQVVETNTEAPKNSSPGPAKGRKVTSVKKLKRSVSKIAVGGQVGPEMKLDQTGSVIKIDGKNIKAAKRPTITDNWGVDMPMSTMKCLSSYLRSRLEENGFVTMRMLLQHYPRMYRNFQAAGQRVEDGQHLSFVGTIVQSKGLPRSPSLGMTEVIIRSEVEQNGSEDLYPGNADMPTNDIRGGQIIFLHLKKFYRGSRYASSWFLNAMANKYRISSQVTVCGKVKAMHQPDHFEIREYNLELWDEEKDITASELTLPESNVSGKPYPVYSAKGGLQSKTIEFCIQRVLSMIPAEVDPIPEEFRKKWDIQELRQAYIGIHSPQDAMDAELARERLVFDEFFYLQLGMLLPRQELAGKYLAAAGIGDPAQVSKSGNLSMENWSPLTLKLVKSLPYTLTESQITAAGEIMWDLQRPVPMSRLLQGDVGCGKTVVAFLALLEVVDAGYQGALMAPTEFLAAQHYQRITSWLEKLDENERPRVALLSGSIPVSRARVIRSGFESGEIQLAVGTHSLIADSVKFLALRLGVIDEQHRFGVAQRGRLNNKIRDGLQLPESVQGDVRSKVLPPHVLAMSATPIPRTLALAMHGDMALSQITELPPGRPETATYAILGDKKGRQEVYQRVRKELESGGQVFIVYPVIEESEELPDVRAAESEYKNLELEFKEYKCGLVHGRMRTHEKEEAMELFKAGETKVLVSTTVIEVGIDIPEASMIVIEHAERYGMAQLHQLRGRVGRGTRDSSCILLASRSSSLERLKMLETSRDGFYLAEIDLKLRGPGDLLGKQQSGYLPEFHIARLEKDGEILEKARVAAEELLQLHPNLEGLPRIRQELSMRRPPSALS</sequence>
<evidence type="ECO:0000313" key="15">
    <source>
        <dbReference type="Proteomes" id="UP001605036"/>
    </source>
</evidence>
<keyword evidence="15" id="KW-1185">Reference proteome</keyword>
<evidence type="ECO:0000256" key="9">
    <source>
        <dbReference type="ARBA" id="ARBA00023204"/>
    </source>
</evidence>
<name>A0ABD1YW98_9MARC</name>
<evidence type="ECO:0000256" key="1">
    <source>
        <dbReference type="ARBA" id="ARBA00007504"/>
    </source>
</evidence>
<dbReference type="Proteomes" id="UP001605036">
    <property type="component" value="Unassembled WGS sequence"/>
</dbReference>
<dbReference type="Pfam" id="PF00270">
    <property type="entry name" value="DEAD"/>
    <property type="match status" value="1"/>
</dbReference>
<dbReference type="PANTHER" id="PTHR47964">
    <property type="entry name" value="ATP-DEPENDENT DNA HELICASE HOMOLOG RECG, CHLOROPLASTIC"/>
    <property type="match status" value="1"/>
</dbReference>
<dbReference type="InterPro" id="IPR001650">
    <property type="entry name" value="Helicase_C-like"/>
</dbReference>
<evidence type="ECO:0000256" key="11">
    <source>
        <dbReference type="SAM" id="MobiDB-lite"/>
    </source>
</evidence>
<evidence type="ECO:0000256" key="2">
    <source>
        <dbReference type="ARBA" id="ARBA00022741"/>
    </source>
</evidence>
<dbReference type="Pfam" id="PF19833">
    <property type="entry name" value="RecG_dom3_C"/>
    <property type="match status" value="1"/>
</dbReference>
<dbReference type="GO" id="GO:0016787">
    <property type="term" value="F:hydrolase activity"/>
    <property type="evidence" value="ECO:0007669"/>
    <property type="project" value="UniProtKB-KW"/>
</dbReference>
<feature type="domain" description="Helicase C-terminal" evidence="13">
    <location>
        <begin position="945"/>
        <end position="1108"/>
    </location>
</feature>
<evidence type="ECO:0000256" key="5">
    <source>
        <dbReference type="ARBA" id="ARBA00022806"/>
    </source>
</evidence>
<protein>
    <recommendedName>
        <fullName evidence="16">DNA helicase</fullName>
    </recommendedName>
</protein>
<keyword evidence="9" id="KW-0234">DNA repair</keyword>
<dbReference type="InterPro" id="IPR014001">
    <property type="entry name" value="Helicase_ATP-bd"/>
</dbReference>
<evidence type="ECO:0000256" key="3">
    <source>
        <dbReference type="ARBA" id="ARBA00022763"/>
    </source>
</evidence>
<keyword evidence="5" id="KW-0347">Helicase</keyword>
<dbReference type="AlphaFoldDB" id="A0ABD1YW98"/>
<dbReference type="InterPro" id="IPR004609">
    <property type="entry name" value="ATP-dep_DNA_helicase_RecG"/>
</dbReference>
<keyword evidence="2" id="KW-0547">Nucleotide-binding</keyword>
<keyword evidence="8" id="KW-0233">DNA recombination</keyword>
<evidence type="ECO:0000313" key="14">
    <source>
        <dbReference type="EMBL" id="KAL2634821.1"/>
    </source>
</evidence>
<dbReference type="PROSITE" id="PS51192">
    <property type="entry name" value="HELICASE_ATP_BIND_1"/>
    <property type="match status" value="1"/>
</dbReference>
<comment type="similarity">
    <text evidence="1">Belongs to the helicase family. RecG subfamily.</text>
</comment>
<dbReference type="SMART" id="SM00490">
    <property type="entry name" value="HELICc"/>
    <property type="match status" value="1"/>
</dbReference>
<dbReference type="InterPro" id="IPR047112">
    <property type="entry name" value="RecG/Mfd"/>
</dbReference>
<keyword evidence="6" id="KW-0067">ATP-binding</keyword>
<feature type="compositionally biased region" description="Polar residues" evidence="11">
    <location>
        <begin position="336"/>
        <end position="349"/>
    </location>
</feature>
<dbReference type="InterPro" id="IPR027417">
    <property type="entry name" value="P-loop_NTPase"/>
</dbReference>
<dbReference type="InterPro" id="IPR011545">
    <property type="entry name" value="DEAD/DEAH_box_helicase_dom"/>
</dbReference>
<dbReference type="GO" id="GO:0043138">
    <property type="term" value="F:3'-5' DNA helicase activity"/>
    <property type="evidence" value="ECO:0007669"/>
    <property type="project" value="UniProtKB-EC"/>
</dbReference>
<evidence type="ECO:0000259" key="13">
    <source>
        <dbReference type="PROSITE" id="PS51194"/>
    </source>
</evidence>
<dbReference type="PANTHER" id="PTHR47964:SF1">
    <property type="entry name" value="ATP-DEPENDENT DNA HELICASE HOMOLOG RECG, CHLOROPLASTIC"/>
    <property type="match status" value="1"/>
</dbReference>
<evidence type="ECO:0000256" key="4">
    <source>
        <dbReference type="ARBA" id="ARBA00022801"/>
    </source>
</evidence>
<dbReference type="NCBIfam" id="TIGR00643">
    <property type="entry name" value="recG"/>
    <property type="match status" value="1"/>
</dbReference>
<accession>A0ABD1YW98</accession>
<organism evidence="14 15">
    <name type="scientific">Riccia fluitans</name>
    <dbReference type="NCBI Taxonomy" id="41844"/>
    <lineage>
        <taxon>Eukaryota</taxon>
        <taxon>Viridiplantae</taxon>
        <taxon>Streptophyta</taxon>
        <taxon>Embryophyta</taxon>
        <taxon>Marchantiophyta</taxon>
        <taxon>Marchantiopsida</taxon>
        <taxon>Marchantiidae</taxon>
        <taxon>Marchantiales</taxon>
        <taxon>Ricciaceae</taxon>
        <taxon>Riccia</taxon>
    </lineage>
</organism>
<dbReference type="GO" id="GO:0005524">
    <property type="term" value="F:ATP binding"/>
    <property type="evidence" value="ECO:0007669"/>
    <property type="project" value="UniProtKB-KW"/>
</dbReference>
<comment type="caution">
    <text evidence="14">The sequence shown here is derived from an EMBL/GenBank/DDBJ whole genome shotgun (WGS) entry which is preliminary data.</text>
</comment>
<dbReference type="GO" id="GO:0006281">
    <property type="term" value="P:DNA repair"/>
    <property type="evidence" value="ECO:0007669"/>
    <property type="project" value="UniProtKB-KW"/>
</dbReference>
<keyword evidence="7" id="KW-0238">DNA-binding</keyword>